<sequence length="324" mass="36869">MRRSLISLFCLLLLTGLTYASDVVDKKPRIVVSGDPMKCSRVVCDDGGVVNASSLAAKTTSDYAATAEIVAACDDCRFCGERGFSVCVRSTGKCFCDHFLPESCEELEETKRDDKSMEYCYRYALQKLPFVHPHIKETYTSVDVKQFWLQPYWSSLQPERLVFHYKYKEMVPEYCMGVFDSKNVCISSIDMEMSPDFEGMDWPLEMQIDNEVFEHTEKAEFWITVDVLEPSYTKGQQWMNVSSDVTILNWKTAIVEHPGHAEGEVENLEKDLQSPMPKFDALSAYRIPFIVGGVFVLLVVVFVIVYLSCRSKKQGYVAGKVERA</sequence>
<dbReference type="AlphaFoldDB" id="A0A4U5PIB5"/>
<dbReference type="OrthoDB" id="10384537at2759"/>
<keyword evidence="2" id="KW-0732">Signal</keyword>
<accession>A0A4U5PIB5</accession>
<protein>
    <submittedName>
        <fullName evidence="3">Uncharacterized protein</fullName>
    </submittedName>
</protein>
<feature type="chain" id="PRO_5020250518" evidence="2">
    <location>
        <begin position="21"/>
        <end position="324"/>
    </location>
</feature>
<feature type="transmembrane region" description="Helical" evidence="1">
    <location>
        <begin position="285"/>
        <end position="307"/>
    </location>
</feature>
<keyword evidence="4" id="KW-1185">Reference proteome</keyword>
<dbReference type="EMBL" id="AZBU02000002">
    <property type="protein sequence ID" value="TKR96196.1"/>
    <property type="molecule type" value="Genomic_DNA"/>
</dbReference>
<evidence type="ECO:0000256" key="2">
    <source>
        <dbReference type="SAM" id="SignalP"/>
    </source>
</evidence>
<evidence type="ECO:0000313" key="4">
    <source>
        <dbReference type="Proteomes" id="UP000298663"/>
    </source>
</evidence>
<feature type="signal peptide" evidence="2">
    <location>
        <begin position="1"/>
        <end position="20"/>
    </location>
</feature>
<reference evidence="3 4" key="2">
    <citation type="journal article" date="2019" name="G3 (Bethesda)">
        <title>Hybrid Assembly of the Genome of the Entomopathogenic Nematode Steinernema carpocapsae Identifies the X-Chromosome.</title>
        <authorList>
            <person name="Serra L."/>
            <person name="Macchietto M."/>
            <person name="Macias-Munoz A."/>
            <person name="McGill C.J."/>
            <person name="Rodriguez I.M."/>
            <person name="Rodriguez B."/>
            <person name="Murad R."/>
            <person name="Mortazavi A."/>
        </authorList>
    </citation>
    <scope>NUCLEOTIDE SEQUENCE [LARGE SCALE GENOMIC DNA]</scope>
    <source>
        <strain evidence="3 4">ALL</strain>
    </source>
</reference>
<keyword evidence="1" id="KW-1133">Transmembrane helix</keyword>
<proteinExistence type="predicted"/>
<comment type="caution">
    <text evidence="3">The sequence shown here is derived from an EMBL/GenBank/DDBJ whole genome shotgun (WGS) entry which is preliminary data.</text>
</comment>
<dbReference type="Proteomes" id="UP000298663">
    <property type="component" value="Unassembled WGS sequence"/>
</dbReference>
<name>A0A4U5PIB5_STECR</name>
<keyword evidence="1" id="KW-0812">Transmembrane</keyword>
<evidence type="ECO:0000256" key="1">
    <source>
        <dbReference type="SAM" id="Phobius"/>
    </source>
</evidence>
<keyword evidence="1" id="KW-0472">Membrane</keyword>
<reference evidence="3 4" key="1">
    <citation type="journal article" date="2015" name="Genome Biol.">
        <title>Comparative genomics of Steinernema reveals deeply conserved gene regulatory networks.</title>
        <authorList>
            <person name="Dillman A.R."/>
            <person name="Macchietto M."/>
            <person name="Porter C.F."/>
            <person name="Rogers A."/>
            <person name="Williams B."/>
            <person name="Antoshechkin I."/>
            <person name="Lee M.M."/>
            <person name="Goodwin Z."/>
            <person name="Lu X."/>
            <person name="Lewis E.E."/>
            <person name="Goodrich-Blair H."/>
            <person name="Stock S.P."/>
            <person name="Adams B.J."/>
            <person name="Sternberg P.W."/>
            <person name="Mortazavi A."/>
        </authorList>
    </citation>
    <scope>NUCLEOTIDE SEQUENCE [LARGE SCALE GENOMIC DNA]</scope>
    <source>
        <strain evidence="3 4">ALL</strain>
    </source>
</reference>
<organism evidence="3 4">
    <name type="scientific">Steinernema carpocapsae</name>
    <name type="common">Entomopathogenic nematode</name>
    <dbReference type="NCBI Taxonomy" id="34508"/>
    <lineage>
        <taxon>Eukaryota</taxon>
        <taxon>Metazoa</taxon>
        <taxon>Ecdysozoa</taxon>
        <taxon>Nematoda</taxon>
        <taxon>Chromadorea</taxon>
        <taxon>Rhabditida</taxon>
        <taxon>Tylenchina</taxon>
        <taxon>Panagrolaimomorpha</taxon>
        <taxon>Strongyloidoidea</taxon>
        <taxon>Steinernematidae</taxon>
        <taxon>Steinernema</taxon>
    </lineage>
</organism>
<gene>
    <name evidence="3" type="ORF">L596_010251</name>
</gene>
<dbReference type="STRING" id="34508.A0A4U5PIB5"/>
<evidence type="ECO:0000313" key="3">
    <source>
        <dbReference type="EMBL" id="TKR96196.1"/>
    </source>
</evidence>